<dbReference type="InterPro" id="IPR027417">
    <property type="entry name" value="P-loop_NTPase"/>
</dbReference>
<dbReference type="NCBIfam" id="TIGR01727">
    <property type="entry name" value="oligo_HPY"/>
    <property type="match status" value="1"/>
</dbReference>
<accession>A0A140DJZ1</accession>
<evidence type="ECO:0000256" key="1">
    <source>
        <dbReference type="ARBA" id="ARBA00004202"/>
    </source>
</evidence>
<dbReference type="EMBL" id="KU363800">
    <property type="protein sequence ID" value="AMK48242.1"/>
    <property type="molecule type" value="Genomic_DNA"/>
</dbReference>
<keyword evidence="6" id="KW-0067">ATP-binding</keyword>
<evidence type="ECO:0000256" key="5">
    <source>
        <dbReference type="ARBA" id="ARBA00022741"/>
    </source>
</evidence>
<dbReference type="InterPro" id="IPR003593">
    <property type="entry name" value="AAA+_ATPase"/>
</dbReference>
<dbReference type="PROSITE" id="PS00211">
    <property type="entry name" value="ABC_TRANSPORTER_1"/>
    <property type="match status" value="1"/>
</dbReference>
<protein>
    <submittedName>
        <fullName evidence="9">Putative ABC transporter ATPase</fullName>
    </submittedName>
</protein>
<evidence type="ECO:0000259" key="8">
    <source>
        <dbReference type="PROSITE" id="PS50893"/>
    </source>
</evidence>
<dbReference type="GO" id="GO:0005524">
    <property type="term" value="F:ATP binding"/>
    <property type="evidence" value="ECO:0007669"/>
    <property type="project" value="UniProtKB-KW"/>
</dbReference>
<dbReference type="Pfam" id="PF08352">
    <property type="entry name" value="oligo_HPY"/>
    <property type="match status" value="1"/>
</dbReference>
<comment type="subcellular location">
    <subcellularLocation>
        <location evidence="1">Cell membrane</location>
        <topology evidence="1">Peripheral membrane protein</topology>
    </subcellularLocation>
</comment>
<dbReference type="SUPFAM" id="SSF52540">
    <property type="entry name" value="P-loop containing nucleoside triphosphate hydrolases"/>
    <property type="match status" value="1"/>
</dbReference>
<evidence type="ECO:0000313" key="9">
    <source>
        <dbReference type="EMBL" id="AMK48242.1"/>
    </source>
</evidence>
<dbReference type="InterPro" id="IPR013563">
    <property type="entry name" value="Oligopep_ABC_C"/>
</dbReference>
<comment type="similarity">
    <text evidence="2">Belongs to the ABC transporter superfamily.</text>
</comment>
<keyword evidence="4" id="KW-1003">Cell membrane</keyword>
<dbReference type="SMART" id="SM00382">
    <property type="entry name" value="AAA"/>
    <property type="match status" value="1"/>
</dbReference>
<dbReference type="GO" id="GO:0015833">
    <property type="term" value="P:peptide transport"/>
    <property type="evidence" value="ECO:0007669"/>
    <property type="project" value="InterPro"/>
</dbReference>
<dbReference type="InterPro" id="IPR050388">
    <property type="entry name" value="ABC_Ni/Peptide_Import"/>
</dbReference>
<organism evidence="9">
    <name type="scientific">Streptomyces gandocaensis</name>
    <dbReference type="NCBI Taxonomy" id="1649596"/>
    <lineage>
        <taxon>Bacteria</taxon>
        <taxon>Bacillati</taxon>
        <taxon>Actinomycetota</taxon>
        <taxon>Actinomycetes</taxon>
        <taxon>Kitasatosporales</taxon>
        <taxon>Streptomycetaceae</taxon>
        <taxon>Streptomyces</taxon>
    </lineage>
</organism>
<dbReference type="PANTHER" id="PTHR43297">
    <property type="entry name" value="OLIGOPEPTIDE TRANSPORT ATP-BINDING PROTEIN APPD"/>
    <property type="match status" value="1"/>
</dbReference>
<keyword evidence="3" id="KW-0813">Transport</keyword>
<evidence type="ECO:0000256" key="2">
    <source>
        <dbReference type="ARBA" id="ARBA00005417"/>
    </source>
</evidence>
<evidence type="ECO:0000256" key="3">
    <source>
        <dbReference type="ARBA" id="ARBA00022448"/>
    </source>
</evidence>
<gene>
    <name evidence="9" type="primary">cahT5</name>
</gene>
<sequence length="329" mass="34881">MTVETPPLLVIDDVVTEYRTATRVVRALDGASLTAGRGETVGIVGESGSGKSTLGLLTGRLLPSGTRCPRGRVLVDGESVLDLPPDRVARLRRERLAFVPQDPIGALDPTLRIGRQLRLALRDTPADLAALLEQVRIRDPEHVLRLYPHQISGGMAQRVAVAMAMARKPALLIADEPTAALDSQVREEVLRLLFTLAAENGTTVLWLSHDLGGVARWCARIAVMYGGRVVEDGSTADVLSAPQHPYTGALLAADPARAKGGTRLLTIGGTPPVLTDDPQGCVFAPRCDSAGDDCPAVRPAPRTVAGRTVLCHHPGGTPETVPARKESAR</sequence>
<evidence type="ECO:0000256" key="4">
    <source>
        <dbReference type="ARBA" id="ARBA00022475"/>
    </source>
</evidence>
<dbReference type="GO" id="GO:0016887">
    <property type="term" value="F:ATP hydrolysis activity"/>
    <property type="evidence" value="ECO:0007669"/>
    <property type="project" value="InterPro"/>
</dbReference>
<dbReference type="CDD" id="cd03257">
    <property type="entry name" value="ABC_NikE_OppD_transporters"/>
    <property type="match status" value="1"/>
</dbReference>
<dbReference type="PANTHER" id="PTHR43297:SF2">
    <property type="entry name" value="DIPEPTIDE TRANSPORT ATP-BINDING PROTEIN DPPD"/>
    <property type="match status" value="1"/>
</dbReference>
<dbReference type="AlphaFoldDB" id="A0A140DJZ1"/>
<dbReference type="Gene3D" id="3.40.50.300">
    <property type="entry name" value="P-loop containing nucleotide triphosphate hydrolases"/>
    <property type="match status" value="1"/>
</dbReference>
<dbReference type="Pfam" id="PF00005">
    <property type="entry name" value="ABC_tran"/>
    <property type="match status" value="1"/>
</dbReference>
<keyword evidence="5" id="KW-0547">Nucleotide-binding</keyword>
<dbReference type="PROSITE" id="PS50893">
    <property type="entry name" value="ABC_TRANSPORTER_2"/>
    <property type="match status" value="1"/>
</dbReference>
<dbReference type="GO" id="GO:0005886">
    <property type="term" value="C:plasma membrane"/>
    <property type="evidence" value="ECO:0007669"/>
    <property type="project" value="UniProtKB-SubCell"/>
</dbReference>
<reference evidence="9" key="1">
    <citation type="journal article" date="2016" name="Nat. Commun.">
        <title>Discovery of cahuitamycins as biofilm inhibitors derived from a convergent biosynthetic pathway.</title>
        <authorList>
            <person name="Park S.R."/>
            <person name="Tripathi A."/>
            <person name="Wu J."/>
            <person name="Schultz P.J."/>
            <person name="Yim I."/>
            <person name="McQuade T.J."/>
            <person name="Yu F."/>
            <person name="Arevang C.J."/>
            <person name="Mensah A.Y."/>
            <person name="Tamayo-Castillo G."/>
            <person name="Xi C."/>
            <person name="Sherman D.H."/>
        </authorList>
    </citation>
    <scope>NUCLEOTIDE SEQUENCE</scope>
    <source>
        <strain evidence="9">12620-H2</strain>
    </source>
</reference>
<proteinExistence type="inferred from homology"/>
<evidence type="ECO:0000256" key="7">
    <source>
        <dbReference type="ARBA" id="ARBA00023136"/>
    </source>
</evidence>
<keyword evidence="7" id="KW-0472">Membrane</keyword>
<evidence type="ECO:0000256" key="6">
    <source>
        <dbReference type="ARBA" id="ARBA00022840"/>
    </source>
</evidence>
<feature type="domain" description="ABC transporter" evidence="8">
    <location>
        <begin position="9"/>
        <end position="251"/>
    </location>
</feature>
<dbReference type="InterPro" id="IPR017871">
    <property type="entry name" value="ABC_transporter-like_CS"/>
</dbReference>
<name>A0A140DJZ1_9ACTN</name>
<dbReference type="InterPro" id="IPR003439">
    <property type="entry name" value="ABC_transporter-like_ATP-bd"/>
</dbReference>